<keyword evidence="10" id="KW-0175">Coiled coil</keyword>
<dbReference type="GO" id="GO:0006357">
    <property type="term" value="P:regulation of transcription by RNA polymerase II"/>
    <property type="evidence" value="ECO:0007669"/>
    <property type="project" value="TreeGrafter"/>
</dbReference>
<dbReference type="InterPro" id="IPR000232">
    <property type="entry name" value="HSF_DNA-bd"/>
</dbReference>
<dbReference type="SMART" id="SM00415">
    <property type="entry name" value="HSF"/>
    <property type="match status" value="1"/>
</dbReference>
<keyword evidence="8" id="KW-0539">Nucleus</keyword>
<dbReference type="PROSITE" id="PS00434">
    <property type="entry name" value="HSF_DOMAIN"/>
    <property type="match status" value="1"/>
</dbReference>
<evidence type="ECO:0000256" key="8">
    <source>
        <dbReference type="ARBA" id="ARBA00023242"/>
    </source>
</evidence>
<comment type="similarity">
    <text evidence="9">Belongs to the HSF family.</text>
</comment>
<feature type="coiled-coil region" evidence="10">
    <location>
        <begin position="250"/>
        <end position="277"/>
    </location>
</feature>
<evidence type="ECO:0000256" key="10">
    <source>
        <dbReference type="SAM" id="Coils"/>
    </source>
</evidence>
<dbReference type="GO" id="GO:0003700">
    <property type="term" value="F:DNA-binding transcription factor activity"/>
    <property type="evidence" value="ECO:0007669"/>
    <property type="project" value="InterPro"/>
</dbReference>
<accession>A0AAV7EV13</accession>
<protein>
    <recommendedName>
        <fullName evidence="12">HSF-type DNA-binding domain-containing protein</fullName>
    </recommendedName>
</protein>
<evidence type="ECO:0000256" key="7">
    <source>
        <dbReference type="ARBA" id="ARBA00023163"/>
    </source>
</evidence>
<gene>
    <name evidence="13" type="ORF">H6P81_004565</name>
</gene>
<comment type="subunit">
    <text evidence="2">Homotrimer.</text>
</comment>
<keyword evidence="3" id="KW-0597">Phosphoprotein</keyword>
<feature type="region of interest" description="Disordered" evidence="11">
    <location>
        <begin position="312"/>
        <end position="424"/>
    </location>
</feature>
<evidence type="ECO:0000256" key="1">
    <source>
        <dbReference type="ARBA" id="ARBA00004123"/>
    </source>
</evidence>
<dbReference type="AlphaFoldDB" id="A0AAV7EV13"/>
<dbReference type="Gene3D" id="1.10.10.10">
    <property type="entry name" value="Winged helix-like DNA-binding domain superfamily/Winged helix DNA-binding domain"/>
    <property type="match status" value="1"/>
</dbReference>
<dbReference type="Proteomes" id="UP000825729">
    <property type="component" value="Unassembled WGS sequence"/>
</dbReference>
<dbReference type="FunFam" id="1.10.10.10:FF:000037">
    <property type="entry name" value="Heat stress transcription factor B-4"/>
    <property type="match status" value="1"/>
</dbReference>
<dbReference type="GO" id="GO:0000978">
    <property type="term" value="F:RNA polymerase II cis-regulatory region sequence-specific DNA binding"/>
    <property type="evidence" value="ECO:0007669"/>
    <property type="project" value="TreeGrafter"/>
</dbReference>
<dbReference type="InterPro" id="IPR036390">
    <property type="entry name" value="WH_DNA-bd_sf"/>
</dbReference>
<feature type="domain" description="HSF-type DNA-binding" evidence="12">
    <location>
        <begin position="147"/>
        <end position="171"/>
    </location>
</feature>
<dbReference type="Pfam" id="PF00447">
    <property type="entry name" value="HSF_DNA-bind"/>
    <property type="match status" value="1"/>
</dbReference>
<keyword evidence="14" id="KW-1185">Reference proteome</keyword>
<dbReference type="InterPro" id="IPR036388">
    <property type="entry name" value="WH-like_DNA-bd_sf"/>
</dbReference>
<comment type="subcellular location">
    <subcellularLocation>
        <location evidence="1">Nucleus</location>
    </subcellularLocation>
</comment>
<evidence type="ECO:0000256" key="3">
    <source>
        <dbReference type="ARBA" id="ARBA00022553"/>
    </source>
</evidence>
<keyword evidence="5" id="KW-0346">Stress response</keyword>
<dbReference type="SUPFAM" id="SSF46785">
    <property type="entry name" value="Winged helix' DNA-binding domain"/>
    <property type="match status" value="1"/>
</dbReference>
<evidence type="ECO:0000256" key="6">
    <source>
        <dbReference type="ARBA" id="ARBA00023125"/>
    </source>
</evidence>
<organism evidence="13 14">
    <name type="scientific">Aristolochia fimbriata</name>
    <name type="common">White veined hardy Dutchman's pipe vine</name>
    <dbReference type="NCBI Taxonomy" id="158543"/>
    <lineage>
        <taxon>Eukaryota</taxon>
        <taxon>Viridiplantae</taxon>
        <taxon>Streptophyta</taxon>
        <taxon>Embryophyta</taxon>
        <taxon>Tracheophyta</taxon>
        <taxon>Spermatophyta</taxon>
        <taxon>Magnoliopsida</taxon>
        <taxon>Magnoliidae</taxon>
        <taxon>Piperales</taxon>
        <taxon>Aristolochiaceae</taxon>
        <taxon>Aristolochia</taxon>
    </lineage>
</organism>
<dbReference type="PANTHER" id="PTHR10015:SF169">
    <property type="entry name" value="HEAT STRESS TRANSCRIPTION FACTOR B-2B"/>
    <property type="match status" value="1"/>
</dbReference>
<evidence type="ECO:0000313" key="14">
    <source>
        <dbReference type="Proteomes" id="UP000825729"/>
    </source>
</evidence>
<keyword evidence="4" id="KW-0805">Transcription regulation</keyword>
<sequence length="424" mass="47731">MSGSCLLWKGEKQENDITFAPTPCVFLRHSQLCLITTTLYSEAAVWTLVCNSVSTMYACWTLGGRRTKEREAEKKQIWRIRWGMAPPPGDQNGELTPAESHRSLPTPFLTKTYQLVDDPSIDDIISWNEDGSTFIVWRPAEFARDLLPKYFKHNNFSSFVRQLNTYGFRKIVPDRWEFANDCFRRGEKRLLCDIHRRKISPAPAPALPAVVPAPRVGSPTNSGEEQVISSNSSPVTIPAATAACRASSTTADLMDENERLRKENMHLAQELSQMKSMCNNILLLMTKYANSQAECVAFSADKPLELLPPARCSEEPEPSGSVTAISQGRVKAEEEASPRLFGVPIGVKRARDEEEELPQEPNQQQLQQLQQPTQQQKQQQEVVQRALSSEAANQVKPEPLDPSSDQQDPPWLKYSCRTNQRVCN</sequence>
<keyword evidence="7" id="KW-0804">Transcription</keyword>
<evidence type="ECO:0000313" key="13">
    <source>
        <dbReference type="EMBL" id="KAG9451661.1"/>
    </source>
</evidence>
<feature type="compositionally biased region" description="Low complexity" evidence="11">
    <location>
        <begin position="359"/>
        <end position="381"/>
    </location>
</feature>
<feature type="compositionally biased region" description="Low complexity" evidence="11">
    <location>
        <begin position="401"/>
        <end position="410"/>
    </location>
</feature>
<keyword evidence="6" id="KW-0238">DNA-binding</keyword>
<name>A0AAV7EV13_ARIFI</name>
<evidence type="ECO:0000256" key="4">
    <source>
        <dbReference type="ARBA" id="ARBA00023015"/>
    </source>
</evidence>
<proteinExistence type="inferred from homology"/>
<evidence type="ECO:0000256" key="11">
    <source>
        <dbReference type="SAM" id="MobiDB-lite"/>
    </source>
</evidence>
<dbReference type="PRINTS" id="PR00056">
    <property type="entry name" value="HSFDOMAIN"/>
</dbReference>
<evidence type="ECO:0000256" key="2">
    <source>
        <dbReference type="ARBA" id="ARBA00011233"/>
    </source>
</evidence>
<evidence type="ECO:0000256" key="5">
    <source>
        <dbReference type="ARBA" id="ARBA00023016"/>
    </source>
</evidence>
<dbReference type="EMBL" id="JAINDJ010000003">
    <property type="protein sequence ID" value="KAG9451661.1"/>
    <property type="molecule type" value="Genomic_DNA"/>
</dbReference>
<reference evidence="13 14" key="1">
    <citation type="submission" date="2021-07" db="EMBL/GenBank/DDBJ databases">
        <title>The Aristolochia fimbriata genome: insights into angiosperm evolution, floral development and chemical biosynthesis.</title>
        <authorList>
            <person name="Jiao Y."/>
        </authorList>
    </citation>
    <scope>NUCLEOTIDE SEQUENCE [LARGE SCALE GENOMIC DNA]</scope>
    <source>
        <strain evidence="13">IBCAS-2021</strain>
        <tissue evidence="13">Leaf</tissue>
    </source>
</reference>
<dbReference type="GO" id="GO:0005634">
    <property type="term" value="C:nucleus"/>
    <property type="evidence" value="ECO:0007669"/>
    <property type="project" value="UniProtKB-SubCell"/>
</dbReference>
<evidence type="ECO:0000256" key="9">
    <source>
        <dbReference type="RuleBase" id="RU004020"/>
    </source>
</evidence>
<dbReference type="PANTHER" id="PTHR10015">
    <property type="entry name" value="HEAT SHOCK TRANSCRIPTION FACTOR"/>
    <property type="match status" value="1"/>
</dbReference>
<evidence type="ECO:0000259" key="12">
    <source>
        <dbReference type="PROSITE" id="PS00434"/>
    </source>
</evidence>
<comment type="caution">
    <text evidence="13">The sequence shown here is derived from an EMBL/GenBank/DDBJ whole genome shotgun (WGS) entry which is preliminary data.</text>
</comment>